<reference evidence="2 3" key="1">
    <citation type="submission" date="2023-10" db="EMBL/GenBank/DDBJ databases">
        <title>The genome sequence of Streptomyces sp. HUAS YS2.</title>
        <authorList>
            <person name="Mo P."/>
        </authorList>
    </citation>
    <scope>NUCLEOTIDE SEQUENCE [LARGE SCALE GENOMIC DNA]</scope>
    <source>
        <strain evidence="2 3">HUAS YS2</strain>
    </source>
</reference>
<accession>A0ABZ0LU17</accession>
<dbReference type="InterPro" id="IPR028082">
    <property type="entry name" value="Peripla_BP_I"/>
</dbReference>
<name>A0ABZ0LU17_9ACTN</name>
<dbReference type="Proteomes" id="UP001301731">
    <property type="component" value="Chromosome"/>
</dbReference>
<organism evidence="2 3">
    <name type="scientific">Streptomyces solicathayae</name>
    <dbReference type="NCBI Taxonomy" id="3081768"/>
    <lineage>
        <taxon>Bacteria</taxon>
        <taxon>Bacillati</taxon>
        <taxon>Actinomycetota</taxon>
        <taxon>Actinomycetes</taxon>
        <taxon>Kitasatosporales</taxon>
        <taxon>Streptomycetaceae</taxon>
        <taxon>Streptomyces</taxon>
    </lineage>
</organism>
<keyword evidence="1" id="KW-0472">Membrane</keyword>
<keyword evidence="1" id="KW-0812">Transmembrane</keyword>
<dbReference type="SUPFAM" id="SSF53822">
    <property type="entry name" value="Periplasmic binding protein-like I"/>
    <property type="match status" value="1"/>
</dbReference>
<feature type="transmembrane region" description="Helical" evidence="1">
    <location>
        <begin position="20"/>
        <end position="38"/>
    </location>
</feature>
<sequence>MTPLLDRLRYRVFYTTRQKIVTTVLTVAVLVAAGGYAVDRVTTPEDRSCAAGVERPAGSSECVGVNGDGHDFGVPALTAAAAAIARENRTLKDGTYATVALLLPLTSPDAGMRIKVLHELQGAYAYQYRANHASNDQTPKIRLVLANTGRGNAHWRTAVDRLKTMTGAPDRLRAVSGIATSTTPVQEAVRELTGAGIAVVGTSITADTLANSATRDRFPGLARVSPTNSDEANALAHFGRVDAAKALLVQDTRSGDHYTDTLKSAFAESLKGAPYEPQLFTSPPDPADEGTTANTFRQITHLICDTRADTVFFAGRHTQLRQFINALGDRGCAERSFTVLTGDEGSYLGADGRLDRAALKARLTVRYASLAHPDAWRPAAGRPVPAAGGSTADYDRFVADLAAASKDPVALEDGQAIVAYDAMAMAVHAIRQATGEGKQHPELADVVTQWPQVKGSLRVRGASGWICLDNHGNPYNKAVPIVELAPDGSQRFVQIAWPEGSPPAPDCLPPGKG</sequence>
<proteinExistence type="predicted"/>
<evidence type="ECO:0000313" key="3">
    <source>
        <dbReference type="Proteomes" id="UP001301731"/>
    </source>
</evidence>
<evidence type="ECO:0000256" key="1">
    <source>
        <dbReference type="SAM" id="Phobius"/>
    </source>
</evidence>
<keyword evidence="1" id="KW-1133">Transmembrane helix</keyword>
<keyword evidence="3" id="KW-1185">Reference proteome</keyword>
<dbReference type="EMBL" id="CP137573">
    <property type="protein sequence ID" value="WOX22830.1"/>
    <property type="molecule type" value="Genomic_DNA"/>
</dbReference>
<dbReference type="Gene3D" id="3.40.50.2300">
    <property type="match status" value="2"/>
</dbReference>
<evidence type="ECO:0008006" key="4">
    <source>
        <dbReference type="Google" id="ProtNLM"/>
    </source>
</evidence>
<dbReference type="RefSeq" id="WP_318104136.1">
    <property type="nucleotide sequence ID" value="NZ_CP137573.1"/>
</dbReference>
<evidence type="ECO:0000313" key="2">
    <source>
        <dbReference type="EMBL" id="WOX22830.1"/>
    </source>
</evidence>
<gene>
    <name evidence="2" type="ORF">R2D22_16060</name>
</gene>
<protein>
    <recommendedName>
        <fullName evidence="4">Leucine-binding protein domain-containing protein</fullName>
    </recommendedName>
</protein>